<dbReference type="InterPro" id="IPR029787">
    <property type="entry name" value="Nucleotide_cyclase"/>
</dbReference>
<gene>
    <name evidence="4" type="ORF">QWJ38_12110</name>
</gene>
<dbReference type="PANTHER" id="PTHR45138">
    <property type="entry name" value="REGULATORY COMPONENTS OF SENSORY TRANSDUCTION SYSTEM"/>
    <property type="match status" value="1"/>
</dbReference>
<dbReference type="NCBIfam" id="TIGR00254">
    <property type="entry name" value="GGDEF"/>
    <property type="match status" value="1"/>
</dbReference>
<dbReference type="InterPro" id="IPR043128">
    <property type="entry name" value="Rev_trsase/Diguanyl_cyclase"/>
</dbReference>
<dbReference type="PANTHER" id="PTHR45138:SF9">
    <property type="entry name" value="DIGUANYLATE CYCLASE DGCM-RELATED"/>
    <property type="match status" value="1"/>
</dbReference>
<dbReference type="Gene3D" id="3.30.70.270">
    <property type="match status" value="1"/>
</dbReference>
<accession>A0ABT8DRR6</accession>
<keyword evidence="4" id="KW-0548">Nucleotidyltransferase</keyword>
<evidence type="ECO:0000259" key="3">
    <source>
        <dbReference type="PROSITE" id="PS50887"/>
    </source>
</evidence>
<dbReference type="InterPro" id="IPR000160">
    <property type="entry name" value="GGDEF_dom"/>
</dbReference>
<dbReference type="Pfam" id="PF00990">
    <property type="entry name" value="GGDEF"/>
    <property type="match status" value="1"/>
</dbReference>
<dbReference type="EC" id="2.7.7.65" evidence="1"/>
<evidence type="ECO:0000256" key="1">
    <source>
        <dbReference type="ARBA" id="ARBA00012528"/>
    </source>
</evidence>
<dbReference type="PROSITE" id="PS50887">
    <property type="entry name" value="GGDEF"/>
    <property type="match status" value="1"/>
</dbReference>
<dbReference type="EMBL" id="JAUHHC010000003">
    <property type="protein sequence ID" value="MDN3921027.1"/>
    <property type="molecule type" value="Genomic_DNA"/>
</dbReference>
<proteinExistence type="predicted"/>
<dbReference type="SUPFAM" id="SSF55073">
    <property type="entry name" value="Nucleotide cyclase"/>
    <property type="match status" value="1"/>
</dbReference>
<name>A0ABT8DRR6_9BURK</name>
<keyword evidence="5" id="KW-1185">Reference proteome</keyword>
<comment type="caution">
    <text evidence="4">The sequence shown here is derived from an EMBL/GenBank/DDBJ whole genome shotgun (WGS) entry which is preliminary data.</text>
</comment>
<evidence type="ECO:0000256" key="2">
    <source>
        <dbReference type="ARBA" id="ARBA00034247"/>
    </source>
</evidence>
<reference evidence="4 5" key="1">
    <citation type="submission" date="2023-06" db="EMBL/GenBank/DDBJ databases">
        <title>Pelomonas sp. PFR6 16S ribosomal RNA gene Genome sequencing and assembly.</title>
        <authorList>
            <person name="Woo H."/>
        </authorList>
    </citation>
    <scope>NUCLEOTIDE SEQUENCE [LARGE SCALE GENOMIC DNA]</scope>
    <source>
        <strain evidence="4 5">PFR6</strain>
    </source>
</reference>
<evidence type="ECO:0000313" key="5">
    <source>
        <dbReference type="Proteomes" id="UP001228044"/>
    </source>
</evidence>
<dbReference type="InterPro" id="IPR050469">
    <property type="entry name" value="Diguanylate_Cyclase"/>
</dbReference>
<dbReference type="CDD" id="cd01949">
    <property type="entry name" value="GGDEF"/>
    <property type="match status" value="1"/>
</dbReference>
<organism evidence="4 5">
    <name type="scientific">Roseateles violae</name>
    <dbReference type="NCBI Taxonomy" id="3058042"/>
    <lineage>
        <taxon>Bacteria</taxon>
        <taxon>Pseudomonadati</taxon>
        <taxon>Pseudomonadota</taxon>
        <taxon>Betaproteobacteria</taxon>
        <taxon>Burkholderiales</taxon>
        <taxon>Sphaerotilaceae</taxon>
        <taxon>Roseateles</taxon>
    </lineage>
</organism>
<dbReference type="GO" id="GO:0052621">
    <property type="term" value="F:diguanylate cyclase activity"/>
    <property type="evidence" value="ECO:0007669"/>
    <property type="project" value="UniProtKB-EC"/>
</dbReference>
<protein>
    <recommendedName>
        <fullName evidence="1">diguanylate cyclase</fullName>
        <ecNumber evidence="1">2.7.7.65</ecNumber>
    </recommendedName>
</protein>
<feature type="domain" description="GGDEF" evidence="3">
    <location>
        <begin position="200"/>
        <end position="329"/>
    </location>
</feature>
<keyword evidence="4" id="KW-0808">Transferase</keyword>
<dbReference type="RefSeq" id="WP_290359342.1">
    <property type="nucleotide sequence ID" value="NZ_JAUHHC010000003.1"/>
</dbReference>
<dbReference type="SMART" id="SM00267">
    <property type="entry name" value="GGDEF"/>
    <property type="match status" value="1"/>
</dbReference>
<evidence type="ECO:0000313" key="4">
    <source>
        <dbReference type="EMBL" id="MDN3921027.1"/>
    </source>
</evidence>
<dbReference type="Proteomes" id="UP001228044">
    <property type="component" value="Unassembled WGS sequence"/>
</dbReference>
<sequence>MSEVVDHLAELTGFRDRDVMDVTLVSALRDLLEPLSVAIYRCIELGEEGCAQSRWLTRARLVAGEAVATADPLWADPSRLPPCSDKPQRLECMKSRGVLQLQQADGSWLTIFPLATEREVVGVLEIVSEQRLKSGAERMVCSVLRIYHNFQGLLDYSERDTLTGLLNRKTFDESFLKALGELPGSAACIEAGDRRHAGGARYFLGVIDIDHFKSVNDRFGHLIGDEVLLLLSRLMRSSFRFHDLLYRFGGEEFVVLMRCADEADAAHAFERLRHNTEHYAFPQVGHISVSVGFTEVRPGDSPAAAFERADRAVYHAKDAGRNQVQSHAALVAAGAMREQTQLSAVELF</sequence>
<comment type="catalytic activity">
    <reaction evidence="2">
        <text>2 GTP = 3',3'-c-di-GMP + 2 diphosphate</text>
        <dbReference type="Rhea" id="RHEA:24898"/>
        <dbReference type="ChEBI" id="CHEBI:33019"/>
        <dbReference type="ChEBI" id="CHEBI:37565"/>
        <dbReference type="ChEBI" id="CHEBI:58805"/>
        <dbReference type="EC" id="2.7.7.65"/>
    </reaction>
</comment>